<dbReference type="SUPFAM" id="SSF82199">
    <property type="entry name" value="SET domain"/>
    <property type="match status" value="1"/>
</dbReference>
<name>A0A9P1IXR6_9PELO</name>
<dbReference type="AlphaFoldDB" id="A0A9P1IXR6"/>
<reference evidence="3" key="1">
    <citation type="submission" date="2022-11" db="EMBL/GenBank/DDBJ databases">
        <authorList>
            <person name="Kikuchi T."/>
        </authorList>
    </citation>
    <scope>NUCLEOTIDE SEQUENCE</scope>
    <source>
        <strain evidence="3">PS1010</strain>
    </source>
</reference>
<sequence>MVRPTRKPTYIPWKSSTRHFRDVSYFRKDIAKIPPKERTNESWMIALCKRWNYTAPIEKKWENDTLKTGLFAVGDIKKGEVIGLYDGLICDKHSPEKFKQPTDYSIQLSSREWLWAHTPTQFVYFINHCPEHANCRLMRENGCFVIVVATQDIPAETYLHFIYSYQSNYGCACVDRIIYLIKNGLYDPKPLSQLMPRRIKKTAEELAELTSDEEIDDDEPTLENGRESNNIR</sequence>
<feature type="compositionally biased region" description="Acidic residues" evidence="1">
    <location>
        <begin position="207"/>
        <end position="221"/>
    </location>
</feature>
<keyword evidence="4" id="KW-1185">Reference proteome</keyword>
<evidence type="ECO:0000313" key="3">
    <source>
        <dbReference type="EMBL" id="CAI5453030.1"/>
    </source>
</evidence>
<dbReference type="EMBL" id="CANHGI010000005">
    <property type="protein sequence ID" value="CAI5453030.1"/>
    <property type="molecule type" value="Genomic_DNA"/>
</dbReference>
<evidence type="ECO:0000259" key="2">
    <source>
        <dbReference type="PROSITE" id="PS50280"/>
    </source>
</evidence>
<dbReference type="Gene3D" id="2.170.270.10">
    <property type="entry name" value="SET domain"/>
    <property type="match status" value="1"/>
</dbReference>
<dbReference type="Proteomes" id="UP001152747">
    <property type="component" value="Unassembled WGS sequence"/>
</dbReference>
<protein>
    <recommendedName>
        <fullName evidence="2">SET domain-containing protein</fullName>
    </recommendedName>
</protein>
<proteinExistence type="predicted"/>
<dbReference type="InterPro" id="IPR001214">
    <property type="entry name" value="SET_dom"/>
</dbReference>
<comment type="caution">
    <text evidence="3">The sequence shown here is derived from an EMBL/GenBank/DDBJ whole genome shotgun (WGS) entry which is preliminary data.</text>
</comment>
<dbReference type="InterPro" id="IPR046341">
    <property type="entry name" value="SET_dom_sf"/>
</dbReference>
<dbReference type="Pfam" id="PF00856">
    <property type="entry name" value="SET"/>
    <property type="match status" value="1"/>
</dbReference>
<dbReference type="PROSITE" id="PS50280">
    <property type="entry name" value="SET"/>
    <property type="match status" value="1"/>
</dbReference>
<evidence type="ECO:0000313" key="4">
    <source>
        <dbReference type="Proteomes" id="UP001152747"/>
    </source>
</evidence>
<accession>A0A9P1IXR6</accession>
<feature type="domain" description="SET" evidence="2">
    <location>
        <begin position="55"/>
        <end position="164"/>
    </location>
</feature>
<organism evidence="3 4">
    <name type="scientific">Caenorhabditis angaria</name>
    <dbReference type="NCBI Taxonomy" id="860376"/>
    <lineage>
        <taxon>Eukaryota</taxon>
        <taxon>Metazoa</taxon>
        <taxon>Ecdysozoa</taxon>
        <taxon>Nematoda</taxon>
        <taxon>Chromadorea</taxon>
        <taxon>Rhabditida</taxon>
        <taxon>Rhabditina</taxon>
        <taxon>Rhabditomorpha</taxon>
        <taxon>Rhabditoidea</taxon>
        <taxon>Rhabditidae</taxon>
        <taxon>Peloderinae</taxon>
        <taxon>Caenorhabditis</taxon>
    </lineage>
</organism>
<evidence type="ECO:0000256" key="1">
    <source>
        <dbReference type="SAM" id="MobiDB-lite"/>
    </source>
</evidence>
<gene>
    <name evidence="3" type="ORF">CAMP_LOCUS15667</name>
</gene>
<feature type="region of interest" description="Disordered" evidence="1">
    <location>
        <begin position="207"/>
        <end position="232"/>
    </location>
</feature>